<dbReference type="EMBL" id="CDMZ01000968">
    <property type="protein sequence ID" value="CEM24770.1"/>
    <property type="molecule type" value="Genomic_DNA"/>
</dbReference>
<evidence type="ECO:0000256" key="1">
    <source>
        <dbReference type="SAM" id="MobiDB-lite"/>
    </source>
</evidence>
<feature type="region of interest" description="Disordered" evidence="1">
    <location>
        <begin position="119"/>
        <end position="138"/>
    </location>
</feature>
<gene>
    <name evidence="2" type="ORF">Cvel_20673</name>
</gene>
<feature type="compositionally biased region" description="Low complexity" evidence="1">
    <location>
        <begin position="449"/>
        <end position="462"/>
    </location>
</feature>
<feature type="compositionally biased region" description="Polar residues" evidence="1">
    <location>
        <begin position="238"/>
        <end position="248"/>
    </location>
</feature>
<organism evidence="2">
    <name type="scientific">Chromera velia CCMP2878</name>
    <dbReference type="NCBI Taxonomy" id="1169474"/>
    <lineage>
        <taxon>Eukaryota</taxon>
        <taxon>Sar</taxon>
        <taxon>Alveolata</taxon>
        <taxon>Colpodellida</taxon>
        <taxon>Chromeraceae</taxon>
        <taxon>Chromera</taxon>
    </lineage>
</organism>
<feature type="compositionally biased region" description="Basic and acidic residues" evidence="1">
    <location>
        <begin position="212"/>
        <end position="228"/>
    </location>
</feature>
<feature type="compositionally biased region" description="Low complexity" evidence="1">
    <location>
        <begin position="169"/>
        <end position="192"/>
    </location>
</feature>
<protein>
    <submittedName>
        <fullName evidence="2">Uncharacterized protein</fullName>
    </submittedName>
</protein>
<feature type="region of interest" description="Disordered" evidence="1">
    <location>
        <begin position="1"/>
        <end position="51"/>
    </location>
</feature>
<feature type="compositionally biased region" description="Low complexity" evidence="1">
    <location>
        <begin position="147"/>
        <end position="156"/>
    </location>
</feature>
<feature type="region of interest" description="Disordered" evidence="1">
    <location>
        <begin position="147"/>
        <end position="563"/>
    </location>
</feature>
<feature type="compositionally biased region" description="Low complexity" evidence="1">
    <location>
        <begin position="362"/>
        <end position="371"/>
    </location>
</feature>
<dbReference type="VEuPathDB" id="CryptoDB:Cvel_20673"/>
<dbReference type="AlphaFoldDB" id="A0A0G4G7Y2"/>
<proteinExistence type="predicted"/>
<feature type="compositionally biased region" description="Basic and acidic residues" evidence="1">
    <location>
        <begin position="429"/>
        <end position="443"/>
    </location>
</feature>
<evidence type="ECO:0000313" key="2">
    <source>
        <dbReference type="EMBL" id="CEM24770.1"/>
    </source>
</evidence>
<reference evidence="2" key="1">
    <citation type="submission" date="2014-11" db="EMBL/GenBank/DDBJ databases">
        <authorList>
            <person name="Otto D Thomas"/>
            <person name="Naeem Raeece"/>
        </authorList>
    </citation>
    <scope>NUCLEOTIDE SEQUENCE</scope>
</reference>
<feature type="compositionally biased region" description="Low complexity" evidence="1">
    <location>
        <begin position="254"/>
        <end position="280"/>
    </location>
</feature>
<sequence length="594" mass="61584">MIATDRVNSLGELSRDAVGGRPARNSRFMRHAARRKGAEDANGEGGDNKDVIQAATDYTQLPLRSRMSAVATQKCTYGFGGLRAGPPPCQKADLRGESLPLFNTPLSPLHKGLIAGQREVPAGAGPTNSSDREEKNGAAEIVAAAAAAVAASMSTPSPSPVSPPPESPCSPCSTSTSSPPLPLSNSPLLTSTKQLGDDQLQRESPCLSVSEEQTKAKTTKGVEGKQTAEEPLEDESNSESTASVSLSFSVAGCSSKPLPSPLSSSSFASVPVNSAASSQGSTGGGSTADCSSPSPSPPCLPAAEELEGAQSGKQRTQTATPPPSLPRPRWGHPSSQETSDDQNRQVHSLSLFLQEEQEQEKSTQTATSSSQRDGLHGEGDGDGAHSELFEHPLHAAEEEEGQKEPGLQKHNQDRGMARKPTEAELGDAETPHSDAKDVFERTRLPPCQPSVRRSQVPSVPSQTVPCASSEEDRLTGEGGKGNGKGKGAFRVHLASIVPSPGSSSSQEGEEKLTDTSAAENVSGGGAALAAQGRVGGTERGSSRVGCLVGGERGRDGEDQAAAGGGARGWRERLLCWFWSVLLALRRAASALLVS</sequence>
<feature type="compositionally biased region" description="Basic and acidic residues" evidence="1">
    <location>
        <begin position="373"/>
        <end position="422"/>
    </location>
</feature>
<name>A0A0G4G7Y2_9ALVE</name>
<accession>A0A0G4G7Y2</accession>
<feature type="compositionally biased region" description="Gly residues" evidence="1">
    <location>
        <begin position="476"/>
        <end position="486"/>
    </location>
</feature>
<feature type="compositionally biased region" description="Pro residues" evidence="1">
    <location>
        <begin position="157"/>
        <end position="168"/>
    </location>
</feature>